<reference evidence="9" key="1">
    <citation type="submission" date="2021-10" db="EMBL/GenBank/DDBJ databases">
        <title>Tropical sea cucumber genome reveals ecological adaptation and Cuvierian tubules defense mechanism.</title>
        <authorList>
            <person name="Chen T."/>
        </authorList>
    </citation>
    <scope>NUCLEOTIDE SEQUENCE</scope>
    <source>
        <strain evidence="9">Nanhai2018</strain>
        <tissue evidence="9">Muscle</tissue>
    </source>
</reference>
<dbReference type="Proteomes" id="UP001152320">
    <property type="component" value="Chromosome 9"/>
</dbReference>
<dbReference type="SUPFAM" id="SSF47769">
    <property type="entry name" value="SAM/Pointed domain"/>
    <property type="match status" value="1"/>
</dbReference>
<accession>A0A9Q1BZU7</accession>
<evidence type="ECO:0000256" key="7">
    <source>
        <dbReference type="PROSITE-ProRule" id="PRU01313"/>
    </source>
</evidence>
<dbReference type="PANTHER" id="PTHR11037">
    <property type="entry name" value="TRANSCRIPTION FACTOR CP2"/>
    <property type="match status" value="1"/>
</dbReference>
<dbReference type="Pfam" id="PF18016">
    <property type="entry name" value="SAM_3"/>
    <property type="match status" value="1"/>
</dbReference>
<dbReference type="GO" id="GO:0005634">
    <property type="term" value="C:nucleus"/>
    <property type="evidence" value="ECO:0007669"/>
    <property type="project" value="UniProtKB-SubCell"/>
</dbReference>
<dbReference type="EMBL" id="JAIZAY010000009">
    <property type="protein sequence ID" value="KAJ8035767.1"/>
    <property type="molecule type" value="Genomic_DNA"/>
</dbReference>
<evidence type="ECO:0000259" key="8">
    <source>
        <dbReference type="PROSITE" id="PS51968"/>
    </source>
</evidence>
<organism evidence="9 10">
    <name type="scientific">Holothuria leucospilota</name>
    <name type="common">Black long sea cucumber</name>
    <name type="synonym">Mertensiothuria leucospilota</name>
    <dbReference type="NCBI Taxonomy" id="206669"/>
    <lineage>
        <taxon>Eukaryota</taxon>
        <taxon>Metazoa</taxon>
        <taxon>Echinodermata</taxon>
        <taxon>Eleutherozoa</taxon>
        <taxon>Echinozoa</taxon>
        <taxon>Holothuroidea</taxon>
        <taxon>Aspidochirotacea</taxon>
        <taxon>Aspidochirotida</taxon>
        <taxon>Holothuriidae</taxon>
        <taxon>Holothuria</taxon>
    </lineage>
</organism>
<dbReference type="InterPro" id="IPR040167">
    <property type="entry name" value="TF_CP2-like"/>
</dbReference>
<dbReference type="GO" id="GO:0000978">
    <property type="term" value="F:RNA polymerase II cis-regulatory region sequence-specific DNA binding"/>
    <property type="evidence" value="ECO:0007669"/>
    <property type="project" value="TreeGrafter"/>
</dbReference>
<proteinExistence type="inferred from homology"/>
<dbReference type="Pfam" id="PF25416">
    <property type="entry name" value="GRHL1_C"/>
    <property type="match status" value="1"/>
</dbReference>
<evidence type="ECO:0000256" key="5">
    <source>
        <dbReference type="ARBA" id="ARBA00023163"/>
    </source>
</evidence>
<gene>
    <name evidence="9" type="ORF">HOLleu_19543</name>
</gene>
<dbReference type="InterPro" id="IPR041418">
    <property type="entry name" value="SAM_3"/>
</dbReference>
<keyword evidence="3" id="KW-0805">Transcription regulation</keyword>
<sequence length="483" mass="55042">MAWSVYTQNLEDGLVAEFDTNLSGLGTELGTGAYNMSEVLALPMFKPEMSGQHDQGGDPKITCGFQCLLNAATSPACKLSEETITYLNQGVPYELKLNLMDNVKEFEGKQIKTQVRVVFSDKRLQFTEREQIQEWKKTHLGERILDIDVPLSYGIRSFSLGEEELNMVEFFWDPADTVQFFFKVNCISTEFTAKKHGGEKGVVFRIHVDNYLQQDNTNIHLFSASCQIKVFKPKGADRKHKTDRDKMEKKTLDEKAKYQPSYECTMFKQCEPYNARQGPVASNNHNSFEHSSFSSLENSLLRSPLGNSLHSSPIHEPHRVPHSECEGDVLHPNSTMEETSDWLKQNRFQNYCKLFQNFCGSDLLRLGKDDLIQIMGAADGIRLNNALQGRHVRPKLTIYVCQEQQQVYHALYLDRPLVSELQQKLAALYEEPVHKISRVLRQGPTGIRVLVSNEMLQNIPEESVFVLQALTDPEGDTYTIVMK</sequence>
<comment type="similarity">
    <text evidence="2">Belongs to the grh/CP2 family. CP2 subfamily.</text>
</comment>
<dbReference type="InterPro" id="IPR013761">
    <property type="entry name" value="SAM/pointed_sf"/>
</dbReference>
<keyword evidence="4 7" id="KW-0238">DNA-binding</keyword>
<feature type="domain" description="Grh/CP2 DB" evidence="8">
    <location>
        <begin position="59"/>
        <end position="308"/>
    </location>
</feature>
<dbReference type="AlphaFoldDB" id="A0A9Q1BZU7"/>
<comment type="subcellular location">
    <subcellularLocation>
        <location evidence="1 7">Nucleus</location>
    </subcellularLocation>
</comment>
<comment type="caution">
    <text evidence="9">The sequence shown here is derived from an EMBL/GenBank/DDBJ whole genome shotgun (WGS) entry which is preliminary data.</text>
</comment>
<dbReference type="InterPro" id="IPR057520">
    <property type="entry name" value="GRHL1/CP2_C"/>
</dbReference>
<evidence type="ECO:0000256" key="6">
    <source>
        <dbReference type="ARBA" id="ARBA00023242"/>
    </source>
</evidence>
<dbReference type="PANTHER" id="PTHR11037:SF21">
    <property type="entry name" value="GEMINI, ISOFORM C"/>
    <property type="match status" value="1"/>
</dbReference>
<evidence type="ECO:0000313" key="10">
    <source>
        <dbReference type="Proteomes" id="UP001152320"/>
    </source>
</evidence>
<keyword evidence="10" id="KW-1185">Reference proteome</keyword>
<protein>
    <submittedName>
        <fullName evidence="9">Upstream-binding protein 1</fullName>
    </submittedName>
</protein>
<name>A0A9Q1BZU7_HOLLE</name>
<evidence type="ECO:0000256" key="2">
    <source>
        <dbReference type="ARBA" id="ARBA00010852"/>
    </source>
</evidence>
<keyword evidence="5" id="KW-0804">Transcription</keyword>
<evidence type="ECO:0000313" key="9">
    <source>
        <dbReference type="EMBL" id="KAJ8035767.1"/>
    </source>
</evidence>
<evidence type="ECO:0000256" key="3">
    <source>
        <dbReference type="ARBA" id="ARBA00023015"/>
    </source>
</evidence>
<evidence type="ECO:0000256" key="1">
    <source>
        <dbReference type="ARBA" id="ARBA00004123"/>
    </source>
</evidence>
<dbReference type="InterPro" id="IPR007604">
    <property type="entry name" value="CP2"/>
</dbReference>
<dbReference type="Pfam" id="PF04516">
    <property type="entry name" value="CP2"/>
    <property type="match status" value="1"/>
</dbReference>
<dbReference type="PROSITE" id="PS51968">
    <property type="entry name" value="GRH_CP2_DB"/>
    <property type="match status" value="1"/>
</dbReference>
<evidence type="ECO:0000256" key="4">
    <source>
        <dbReference type="ARBA" id="ARBA00023125"/>
    </source>
</evidence>
<dbReference type="GO" id="GO:0001228">
    <property type="term" value="F:DNA-binding transcription activator activity, RNA polymerase II-specific"/>
    <property type="evidence" value="ECO:0007669"/>
    <property type="project" value="TreeGrafter"/>
</dbReference>
<dbReference type="Gene3D" id="1.10.150.50">
    <property type="entry name" value="Transcription Factor, Ets-1"/>
    <property type="match status" value="1"/>
</dbReference>
<keyword evidence="6 7" id="KW-0539">Nucleus</keyword>
<dbReference type="OrthoDB" id="9996779at2759"/>